<dbReference type="Pfam" id="PF18018">
    <property type="entry name" value="DNA_pol_D_N"/>
    <property type="match status" value="1"/>
</dbReference>
<evidence type="ECO:0000259" key="4">
    <source>
        <dbReference type="Pfam" id="PF04042"/>
    </source>
</evidence>
<feature type="compositionally biased region" description="Low complexity" evidence="3">
    <location>
        <begin position="398"/>
        <end position="407"/>
    </location>
</feature>
<protein>
    <submittedName>
        <fullName evidence="6">DNA polymerase delta/II small subunit family like protein</fullName>
    </submittedName>
</protein>
<dbReference type="InterPro" id="IPR007185">
    <property type="entry name" value="DNA_pol_a/d/e_bsu"/>
</dbReference>
<feature type="domain" description="DNA polymerase delta subunit OB-fold" evidence="5">
    <location>
        <begin position="22"/>
        <end position="152"/>
    </location>
</feature>
<evidence type="ECO:0000256" key="2">
    <source>
        <dbReference type="ARBA" id="ARBA00022705"/>
    </source>
</evidence>
<proteinExistence type="inferred from homology"/>
<dbReference type="PANTHER" id="PTHR10416:SF0">
    <property type="entry name" value="DNA POLYMERASE DELTA SUBUNIT 2"/>
    <property type="match status" value="1"/>
</dbReference>
<dbReference type="InterPro" id="IPR024826">
    <property type="entry name" value="DNA_pol_delta/II_ssu"/>
</dbReference>
<feature type="region of interest" description="Disordered" evidence="3">
    <location>
        <begin position="431"/>
        <end position="467"/>
    </location>
</feature>
<evidence type="ECO:0000256" key="3">
    <source>
        <dbReference type="SAM" id="MobiDB-lite"/>
    </source>
</evidence>
<dbReference type="Gene3D" id="2.40.50.430">
    <property type="match status" value="1"/>
</dbReference>
<reference evidence="6" key="1">
    <citation type="submission" date="2022-03" db="EMBL/GenBank/DDBJ databases">
        <title>Draft genome sequence of Aduncisulcus paluster, a free-living microaerophilic Fornicata.</title>
        <authorList>
            <person name="Yuyama I."/>
            <person name="Kume K."/>
            <person name="Tamura T."/>
            <person name="Inagaki Y."/>
            <person name="Hashimoto T."/>
        </authorList>
    </citation>
    <scope>NUCLEOTIDE SEQUENCE</scope>
    <source>
        <strain evidence="6">NY0171</strain>
    </source>
</reference>
<accession>A0ABQ5K3L0</accession>
<dbReference type="EMBL" id="BQXS01012707">
    <property type="protein sequence ID" value="GKT27145.1"/>
    <property type="molecule type" value="Genomic_DNA"/>
</dbReference>
<feature type="region of interest" description="Disordered" evidence="3">
    <location>
        <begin position="702"/>
        <end position="724"/>
    </location>
</feature>
<evidence type="ECO:0000259" key="5">
    <source>
        <dbReference type="Pfam" id="PF18018"/>
    </source>
</evidence>
<sequence length="890" mass="99255">MELFRLVHLRKFALRKRRFSHQFAAFLNHRITNLSAFAVSRAKSILPKEYTFIETITYLSTHKNARVAVPGVFFKKIYGRKTAIDEFGEITEPELPRISKSSIISDRDECVLENKTGSISLIFNNGKSFFPTGIVCVVAGYLTSNEHLIVEHLIPPGFIAVPPKIKRPLSTPRHSQPNSILLLSDMLIGRDGDDIEARDTLIQWVLSGASPCGHCLFLGNSVSAPEETPEGRKVLSKDGQASRYEVFTQLVSPVDVLDQFLTILSCHMCLTVCSGPSDPVPYALPQPPMNQILFPSASKNCTLTLASNPALFEFDVLDQFLTILSCHMCLTVCSGPSDPVPYALPQPPMNQILFPSASKNCTLTLASNPALFECPVPSELSSSSSSSLPPSSSPPHSPISSSSLPPSRGVTMLSLPQRALLAAISSSSQYAKSLHPPSKNKEEAKETKGSDEEDEEEKDTDHPCPSIDEALLHSMGSFLNASHCCPTAPQLVDVFPFHNEDPFIIDQPIDICLVGGGKEGKWRLIGEERWQLEDLSRKKDEEDAEETYKKSDGMMKYDMESKPLVLGIVVPKDTSPQSIDIGPINHFDALLSHQEEHNEKLPGLNPICSTIHPPITRSHYAYDSSRAQLSESIEKEDEKSFTSFHQDQFDRILGHPPTCTDKQEYILEVSSGFQSPELRDDIEYKGPISNHKNITDDIQLEYSSEEKEEEEEEEEEEKPLHESQLKVVYQQRDGRAHPSIHVKTEHVPSSCKTTLISCGDVTNTCSIPPVHKPKEESSESFCKRSELGISIRHSTRPLQKTTKISHKYSHRDHSDHTDHGRHVSGSLSLQSRPGDDYGDLFFQLDRKGCSLARIEHGTSIHIGPKATKSTPKEFENDSFEYEYVYEYEHL</sequence>
<dbReference type="Pfam" id="PF04042">
    <property type="entry name" value="DNA_pol_E_B"/>
    <property type="match status" value="1"/>
</dbReference>
<dbReference type="Proteomes" id="UP001057375">
    <property type="component" value="Unassembled WGS sequence"/>
</dbReference>
<gene>
    <name evidence="6" type="ORF">ADUPG1_013640</name>
</gene>
<evidence type="ECO:0000313" key="7">
    <source>
        <dbReference type="Proteomes" id="UP001057375"/>
    </source>
</evidence>
<comment type="similarity">
    <text evidence="1">Belongs to the DNA polymerase delta/II small subunit family.</text>
</comment>
<evidence type="ECO:0000313" key="6">
    <source>
        <dbReference type="EMBL" id="GKT27145.1"/>
    </source>
</evidence>
<dbReference type="InterPro" id="IPR040663">
    <property type="entry name" value="DNA_pol_D_N"/>
</dbReference>
<keyword evidence="2" id="KW-0235">DNA replication</keyword>
<evidence type="ECO:0000256" key="1">
    <source>
        <dbReference type="ARBA" id="ARBA00006035"/>
    </source>
</evidence>
<dbReference type="Gene3D" id="3.60.21.50">
    <property type="match status" value="2"/>
</dbReference>
<feature type="compositionally biased region" description="Basic and acidic residues" evidence="3">
    <location>
        <begin position="811"/>
        <end position="821"/>
    </location>
</feature>
<dbReference type="PANTHER" id="PTHR10416">
    <property type="entry name" value="DNA POLYMERASE DELTA SUBUNIT 2"/>
    <property type="match status" value="1"/>
</dbReference>
<name>A0ABQ5K3L0_9EUKA</name>
<feature type="domain" description="DNA polymerase alpha/delta/epsilon subunit B" evidence="4">
    <location>
        <begin position="180"/>
        <end position="315"/>
    </location>
</feature>
<keyword evidence="7" id="KW-1185">Reference proteome</keyword>
<comment type="caution">
    <text evidence="6">The sequence shown here is derived from an EMBL/GenBank/DDBJ whole genome shotgun (WGS) entry which is preliminary data.</text>
</comment>
<feature type="region of interest" description="Disordered" evidence="3">
    <location>
        <begin position="798"/>
        <end position="831"/>
    </location>
</feature>
<feature type="region of interest" description="Disordered" evidence="3">
    <location>
        <begin position="382"/>
        <end position="408"/>
    </location>
</feature>
<feature type="compositionally biased region" description="Basic and acidic residues" evidence="3">
    <location>
        <begin position="439"/>
        <end position="450"/>
    </location>
</feature>
<feature type="compositionally biased region" description="Acidic residues" evidence="3">
    <location>
        <begin position="706"/>
        <end position="717"/>
    </location>
</feature>
<organism evidence="6 7">
    <name type="scientific">Aduncisulcus paluster</name>
    <dbReference type="NCBI Taxonomy" id="2918883"/>
    <lineage>
        <taxon>Eukaryota</taxon>
        <taxon>Metamonada</taxon>
        <taxon>Carpediemonas-like organisms</taxon>
        <taxon>Aduncisulcus</taxon>
    </lineage>
</organism>